<dbReference type="OrthoDB" id="1750432at2759"/>
<dbReference type="CDD" id="cd01647">
    <property type="entry name" value="RT_LTR"/>
    <property type="match status" value="1"/>
</dbReference>
<dbReference type="EMBL" id="SBJO01000379">
    <property type="protein sequence ID" value="KAF9761236.1"/>
    <property type="molecule type" value="Genomic_DNA"/>
</dbReference>
<dbReference type="InterPro" id="IPR043502">
    <property type="entry name" value="DNA/RNA_pol_sf"/>
</dbReference>
<dbReference type="AlphaFoldDB" id="A0A9P6KYA9"/>
<evidence type="ECO:0000313" key="3">
    <source>
        <dbReference type="Proteomes" id="UP000740883"/>
    </source>
</evidence>
<keyword evidence="3" id="KW-1185">Reference proteome</keyword>
<protein>
    <submittedName>
        <fullName evidence="2">Retrovirus-related Pol polyprotein from transposon opus</fullName>
    </submittedName>
</protein>
<dbReference type="InterPro" id="IPR000477">
    <property type="entry name" value="RT_dom"/>
</dbReference>
<dbReference type="Gene3D" id="3.30.70.270">
    <property type="match status" value="1"/>
</dbReference>
<reference evidence="2 3" key="1">
    <citation type="journal article" date="2020" name="Genome Biol. Evol.">
        <title>Comparative genomics of strictly vertically transmitted, feminizing microsporidia endosymbionts of amphipod crustaceans.</title>
        <authorList>
            <person name="Cormier A."/>
            <person name="Chebbi M.A."/>
            <person name="Giraud I."/>
            <person name="Wattier R."/>
            <person name="Teixeira M."/>
            <person name="Gilbert C."/>
            <person name="Rigaud T."/>
            <person name="Cordaux R."/>
        </authorList>
    </citation>
    <scope>NUCLEOTIDE SEQUENCE [LARGE SCALE GENOMIC DNA]</scope>
    <source>
        <strain evidence="2 3">Ou3-Ou53</strain>
    </source>
</reference>
<evidence type="ECO:0000259" key="1">
    <source>
        <dbReference type="PROSITE" id="PS50878"/>
    </source>
</evidence>
<feature type="domain" description="Reverse transcriptase" evidence="1">
    <location>
        <begin position="1"/>
        <end position="82"/>
    </location>
</feature>
<comment type="caution">
    <text evidence="2">The sequence shown here is derived from an EMBL/GenBank/DDBJ whole genome shotgun (WGS) entry which is preliminary data.</text>
</comment>
<dbReference type="Proteomes" id="UP000740883">
    <property type="component" value="Unassembled WGS sequence"/>
</dbReference>
<sequence>MPQGFKNSPALFQMIMDNILNDIIEEKWMVYMDDIIVYGKSEEEHDQNLIDVLERLNEKKFKVNSSKMQFKDGKVKPLGYMIDGITQKPIGALWRFSAKVVFIANFLLFNF</sequence>
<proteinExistence type="predicted"/>
<accession>A0A9P6KYA9</accession>
<dbReference type="PROSITE" id="PS50878">
    <property type="entry name" value="RT_POL"/>
    <property type="match status" value="1"/>
</dbReference>
<dbReference type="InterPro" id="IPR043128">
    <property type="entry name" value="Rev_trsase/Diguanyl_cyclase"/>
</dbReference>
<dbReference type="PANTHER" id="PTHR24559">
    <property type="entry name" value="TRANSPOSON TY3-I GAG-POL POLYPROTEIN"/>
    <property type="match status" value="1"/>
</dbReference>
<dbReference type="FunFam" id="3.30.70.270:FF:000003">
    <property type="entry name" value="Transposon Ty3-G Gag-Pol polyprotein"/>
    <property type="match status" value="1"/>
</dbReference>
<dbReference type="PANTHER" id="PTHR24559:SF435">
    <property type="entry name" value="RIBONUCLEASE H"/>
    <property type="match status" value="1"/>
</dbReference>
<gene>
    <name evidence="2" type="primary">pol_124</name>
    <name evidence="2" type="ORF">NGRA_2769</name>
</gene>
<organism evidence="2 3">
    <name type="scientific">Nosema granulosis</name>
    <dbReference type="NCBI Taxonomy" id="83296"/>
    <lineage>
        <taxon>Eukaryota</taxon>
        <taxon>Fungi</taxon>
        <taxon>Fungi incertae sedis</taxon>
        <taxon>Microsporidia</taxon>
        <taxon>Nosematidae</taxon>
        <taxon>Nosema</taxon>
    </lineage>
</organism>
<dbReference type="InterPro" id="IPR053134">
    <property type="entry name" value="RNA-dir_DNA_polymerase"/>
</dbReference>
<dbReference type="Pfam" id="PF00078">
    <property type="entry name" value="RVT_1"/>
    <property type="match status" value="1"/>
</dbReference>
<dbReference type="SUPFAM" id="SSF56672">
    <property type="entry name" value="DNA/RNA polymerases"/>
    <property type="match status" value="1"/>
</dbReference>
<evidence type="ECO:0000313" key="2">
    <source>
        <dbReference type="EMBL" id="KAF9761236.1"/>
    </source>
</evidence>
<name>A0A9P6KYA9_9MICR</name>